<proteinExistence type="inferred from homology"/>
<evidence type="ECO:0000313" key="6">
    <source>
        <dbReference type="EMBL" id="EAS01721.2"/>
    </source>
</evidence>
<feature type="domain" description="Translation elongation factor EF1B beta/delta subunit guanine nucleotide exchange" evidence="5">
    <location>
        <begin position="251"/>
        <end position="339"/>
    </location>
</feature>
<dbReference type="PANTHER" id="PTHR11595">
    <property type="entry name" value="EF-HAND AND COILED-COIL DOMAIN-CONTAINING FAMILY MEMBER"/>
    <property type="match status" value="1"/>
</dbReference>
<dbReference type="RefSeq" id="XP_001021966.2">
    <property type="nucleotide sequence ID" value="XM_001021966.3"/>
</dbReference>
<keyword evidence="4" id="KW-0812">Transmembrane</keyword>
<dbReference type="SUPFAM" id="SSF54984">
    <property type="entry name" value="eEF-1beta-like"/>
    <property type="match status" value="1"/>
</dbReference>
<evidence type="ECO:0000256" key="4">
    <source>
        <dbReference type="SAM" id="Phobius"/>
    </source>
</evidence>
<dbReference type="InterPro" id="IPR014038">
    <property type="entry name" value="EF1B_bsu/dsu_GNE"/>
</dbReference>
<dbReference type="STRING" id="312017.Q23YT4"/>
<evidence type="ECO:0000256" key="2">
    <source>
        <dbReference type="ARBA" id="ARBA00022768"/>
    </source>
</evidence>
<dbReference type="Gene3D" id="3.30.70.60">
    <property type="match status" value="1"/>
</dbReference>
<dbReference type="Pfam" id="PF00736">
    <property type="entry name" value="EF1_GNE"/>
    <property type="match status" value="1"/>
</dbReference>
<dbReference type="GO" id="GO:0005829">
    <property type="term" value="C:cytosol"/>
    <property type="evidence" value="ECO:0007669"/>
    <property type="project" value="TreeGrafter"/>
</dbReference>
<dbReference type="CDD" id="cd00292">
    <property type="entry name" value="EF1B"/>
    <property type="match status" value="1"/>
</dbReference>
<dbReference type="GeneID" id="7835376"/>
<dbReference type="SMART" id="SM00888">
    <property type="entry name" value="EF1_GNE"/>
    <property type="match status" value="1"/>
</dbReference>
<dbReference type="InterPro" id="IPR049720">
    <property type="entry name" value="EF1B_bsu/dsu"/>
</dbReference>
<feature type="transmembrane region" description="Helical" evidence="4">
    <location>
        <begin position="30"/>
        <end position="51"/>
    </location>
</feature>
<dbReference type="HOGENOM" id="CLU_050172_0_1_1"/>
<accession>Q23YT4</accession>
<dbReference type="Proteomes" id="UP000009168">
    <property type="component" value="Unassembled WGS sequence"/>
</dbReference>
<evidence type="ECO:0000313" key="7">
    <source>
        <dbReference type="Proteomes" id="UP000009168"/>
    </source>
</evidence>
<dbReference type="InterPro" id="IPR036219">
    <property type="entry name" value="eEF-1beta-like_sf"/>
</dbReference>
<name>Q23YT4_TETTS</name>
<organism evidence="6 7">
    <name type="scientific">Tetrahymena thermophila (strain SB210)</name>
    <dbReference type="NCBI Taxonomy" id="312017"/>
    <lineage>
        <taxon>Eukaryota</taxon>
        <taxon>Sar</taxon>
        <taxon>Alveolata</taxon>
        <taxon>Ciliophora</taxon>
        <taxon>Intramacronucleata</taxon>
        <taxon>Oligohymenophorea</taxon>
        <taxon>Hymenostomatida</taxon>
        <taxon>Tetrahymenina</taxon>
        <taxon>Tetrahymenidae</taxon>
        <taxon>Tetrahymena</taxon>
    </lineage>
</organism>
<keyword evidence="4" id="KW-1133">Transmembrane helix</keyword>
<sequence>MNKEIVYLQYEMDWLLGCLFNRLIETQKTINFFLSQFLLFFHSINKYLFFFETIKKIYIFLFVCFFRLFLDLHLYVFLIYIKKQILWEKIYKVNLINYYQKLKNKKQKTNQFSKMTFSATDLPTLEKHLAAHTYLSGTDKPAKIDAQIATELKDKKVALNAATHPNVYAWFSFIGLFTPEAQNTWADVAPVAVPVAAKKEAKKETKTDDVDLFGDDDEEDAEAEALREKKRLEAVAAKEARDGKKKKAIAKTILVFNVKVFEAEQDLDALAKKIYETIQLDGLVWNKEHKKIPVAFGVFMLQMGCIIEDDKVNTDSIFEPIQSWEDEVQSVDVETMQKL</sequence>
<dbReference type="GO" id="GO:0003746">
    <property type="term" value="F:translation elongation factor activity"/>
    <property type="evidence" value="ECO:0007669"/>
    <property type="project" value="UniProtKB-KW"/>
</dbReference>
<keyword evidence="7" id="KW-1185">Reference proteome</keyword>
<feature type="transmembrane region" description="Helical" evidence="4">
    <location>
        <begin position="57"/>
        <end position="81"/>
    </location>
</feature>
<keyword evidence="3" id="KW-0648">Protein biosynthesis</keyword>
<dbReference type="GO" id="GO:0005085">
    <property type="term" value="F:guanyl-nucleotide exchange factor activity"/>
    <property type="evidence" value="ECO:0007669"/>
    <property type="project" value="TreeGrafter"/>
</dbReference>
<dbReference type="AlphaFoldDB" id="Q23YT4"/>
<dbReference type="eggNOG" id="KOG1668">
    <property type="taxonomic scope" value="Eukaryota"/>
</dbReference>
<evidence type="ECO:0000256" key="3">
    <source>
        <dbReference type="ARBA" id="ARBA00022917"/>
    </source>
</evidence>
<protein>
    <submittedName>
        <fullName evidence="6">EF-1 guanine nucleotide exchange domain protein</fullName>
    </submittedName>
</protein>
<dbReference type="InterPro" id="IPR014717">
    <property type="entry name" value="Transl_elong_EF1B/ribsomal_bS6"/>
</dbReference>
<keyword evidence="4" id="KW-0472">Membrane</keyword>
<dbReference type="GO" id="GO:0005853">
    <property type="term" value="C:eukaryotic translation elongation factor 1 complex"/>
    <property type="evidence" value="ECO:0007669"/>
    <property type="project" value="InterPro"/>
</dbReference>
<evidence type="ECO:0000259" key="5">
    <source>
        <dbReference type="SMART" id="SM00888"/>
    </source>
</evidence>
<dbReference type="KEGG" id="tet:TTHERM_00859260"/>
<reference evidence="7" key="1">
    <citation type="journal article" date="2006" name="PLoS Biol.">
        <title>Macronuclear genome sequence of the ciliate Tetrahymena thermophila, a model eukaryote.</title>
        <authorList>
            <person name="Eisen J.A."/>
            <person name="Coyne R.S."/>
            <person name="Wu M."/>
            <person name="Wu D."/>
            <person name="Thiagarajan M."/>
            <person name="Wortman J.R."/>
            <person name="Badger J.H."/>
            <person name="Ren Q."/>
            <person name="Amedeo P."/>
            <person name="Jones K.M."/>
            <person name="Tallon L.J."/>
            <person name="Delcher A.L."/>
            <person name="Salzberg S.L."/>
            <person name="Silva J.C."/>
            <person name="Haas B.J."/>
            <person name="Majoros W.H."/>
            <person name="Farzad M."/>
            <person name="Carlton J.M."/>
            <person name="Smith R.K. Jr."/>
            <person name="Garg J."/>
            <person name="Pearlman R.E."/>
            <person name="Karrer K.M."/>
            <person name="Sun L."/>
            <person name="Manning G."/>
            <person name="Elde N.C."/>
            <person name="Turkewitz A.P."/>
            <person name="Asai D.J."/>
            <person name="Wilkes D.E."/>
            <person name="Wang Y."/>
            <person name="Cai H."/>
            <person name="Collins K."/>
            <person name="Stewart B.A."/>
            <person name="Lee S.R."/>
            <person name="Wilamowska K."/>
            <person name="Weinberg Z."/>
            <person name="Ruzzo W.L."/>
            <person name="Wloga D."/>
            <person name="Gaertig J."/>
            <person name="Frankel J."/>
            <person name="Tsao C.-C."/>
            <person name="Gorovsky M.A."/>
            <person name="Keeling P.J."/>
            <person name="Waller R.F."/>
            <person name="Patron N.J."/>
            <person name="Cherry J.M."/>
            <person name="Stover N.A."/>
            <person name="Krieger C.J."/>
            <person name="del Toro C."/>
            <person name="Ryder H.F."/>
            <person name="Williamson S.C."/>
            <person name="Barbeau R.A."/>
            <person name="Hamilton E.P."/>
            <person name="Orias E."/>
        </authorList>
    </citation>
    <scope>NUCLEOTIDE SEQUENCE [LARGE SCALE GENOMIC DNA]</scope>
    <source>
        <strain evidence="7">SB210</strain>
    </source>
</reference>
<dbReference type="Pfam" id="PF10587">
    <property type="entry name" value="EF-1_beta_acid"/>
    <property type="match status" value="1"/>
</dbReference>
<dbReference type="InParanoid" id="Q23YT4"/>
<dbReference type="FunFam" id="3.30.70.60:FF:000001">
    <property type="entry name" value="Elongation factor 1-beta 1 like"/>
    <property type="match status" value="1"/>
</dbReference>
<keyword evidence="2" id="KW-0251">Elongation factor</keyword>
<dbReference type="PANTHER" id="PTHR11595:SF21">
    <property type="entry name" value="ELONGATION FACTOR 1-BETA"/>
    <property type="match status" value="1"/>
</dbReference>
<dbReference type="EMBL" id="GG662557">
    <property type="protein sequence ID" value="EAS01721.2"/>
    <property type="molecule type" value="Genomic_DNA"/>
</dbReference>
<dbReference type="OrthoDB" id="331763at2759"/>
<gene>
    <name evidence="6" type="ORF">TTHERM_00859260</name>
</gene>
<dbReference type="InterPro" id="IPR018940">
    <property type="entry name" value="EF-1_beta_acid_region_euk"/>
</dbReference>
<evidence type="ECO:0000256" key="1">
    <source>
        <dbReference type="ARBA" id="ARBA00007411"/>
    </source>
</evidence>
<comment type="similarity">
    <text evidence="1">Belongs to the EF-1-beta/EF-1-delta family.</text>
</comment>